<dbReference type="NCBIfam" id="TIGR00370">
    <property type="entry name" value="5-oxoprolinase subunit PxpB"/>
    <property type="match status" value="1"/>
</dbReference>
<dbReference type="SUPFAM" id="SSF160467">
    <property type="entry name" value="PH0987 N-terminal domain-like"/>
    <property type="match status" value="1"/>
</dbReference>
<keyword evidence="2" id="KW-0378">Hydrolase</keyword>
<keyword evidence="1" id="KW-0547">Nucleotide-binding</keyword>
<protein>
    <submittedName>
        <fullName evidence="5">Kinase inhibitor</fullName>
    </submittedName>
</protein>
<name>A0A1Q5P1M4_9BACI</name>
<dbReference type="Proteomes" id="UP000186524">
    <property type="component" value="Unassembled WGS sequence"/>
</dbReference>
<dbReference type="SMART" id="SM00796">
    <property type="entry name" value="AHS1"/>
    <property type="match status" value="1"/>
</dbReference>
<comment type="caution">
    <text evidence="5">The sequence shown here is derived from an EMBL/GenBank/DDBJ whole genome shotgun (WGS) entry which is preliminary data.</text>
</comment>
<dbReference type="SUPFAM" id="SSF50891">
    <property type="entry name" value="Cyclophilin-like"/>
    <property type="match status" value="1"/>
</dbReference>
<sequence>MKPLGDSAVIVQFGTEISSIVHNKVKALTIMLAQHSFTGFIECVPAFASVTVFYNPFIVQRTYGSGESKSPFQIVCFMMEKLVKQVVEEKEEKPHIVEIPVCYGGEYGPDLQFVADENQLSKEEVIEIHSGGEYLVYMIGFAPGFPYLGGLSRKIATPRRSTPRLSIPVGSVGIAGNQTGIYPIATPGGWQLIGRTPLKLFQPEKNPPSLLAAGDVVKFVPIMVDEYENYQETT</sequence>
<gene>
    <name evidence="5" type="ORF">BLL40_11865</name>
</gene>
<dbReference type="STRING" id="1714354.BLL40_11865"/>
<feature type="domain" description="Carboxyltransferase" evidence="4">
    <location>
        <begin position="1"/>
        <end position="211"/>
    </location>
</feature>
<keyword evidence="3" id="KW-0067">ATP-binding</keyword>
<evidence type="ECO:0000313" key="5">
    <source>
        <dbReference type="EMBL" id="OKL36157.1"/>
    </source>
</evidence>
<dbReference type="Gene3D" id="3.30.1360.40">
    <property type="match status" value="1"/>
</dbReference>
<proteinExistence type="predicted"/>
<dbReference type="GO" id="GO:0016787">
    <property type="term" value="F:hydrolase activity"/>
    <property type="evidence" value="ECO:0007669"/>
    <property type="project" value="UniProtKB-KW"/>
</dbReference>
<dbReference type="PANTHER" id="PTHR34698">
    <property type="entry name" value="5-OXOPROLINASE SUBUNIT B"/>
    <property type="match status" value="1"/>
</dbReference>
<dbReference type="GO" id="GO:0005524">
    <property type="term" value="F:ATP binding"/>
    <property type="evidence" value="ECO:0007669"/>
    <property type="project" value="UniProtKB-KW"/>
</dbReference>
<dbReference type="OrthoDB" id="9778567at2"/>
<dbReference type="AlphaFoldDB" id="A0A1Q5P1M4"/>
<evidence type="ECO:0000256" key="2">
    <source>
        <dbReference type="ARBA" id="ARBA00022801"/>
    </source>
</evidence>
<keyword evidence="6" id="KW-1185">Reference proteome</keyword>
<dbReference type="EMBL" id="MRWQ01000010">
    <property type="protein sequence ID" value="OKL36157.1"/>
    <property type="molecule type" value="Genomic_DNA"/>
</dbReference>
<reference evidence="5 6" key="1">
    <citation type="submission" date="2016-12" db="EMBL/GenBank/DDBJ databases">
        <title>Domibacillus sp. SAOS 44 whole genome sequencing.</title>
        <authorList>
            <person name="Verma A."/>
            <person name="Krishnamurthi S."/>
        </authorList>
    </citation>
    <scope>NUCLEOTIDE SEQUENCE [LARGE SCALE GENOMIC DNA]</scope>
    <source>
        <strain evidence="5 6">SAOS 44</strain>
    </source>
</reference>
<dbReference type="Pfam" id="PF02682">
    <property type="entry name" value="CT_C_D"/>
    <property type="match status" value="1"/>
</dbReference>
<dbReference type="InterPro" id="IPR003833">
    <property type="entry name" value="CT_C_D"/>
</dbReference>
<dbReference type="Gene3D" id="2.40.100.10">
    <property type="entry name" value="Cyclophilin-like"/>
    <property type="match status" value="1"/>
</dbReference>
<evidence type="ECO:0000313" key="6">
    <source>
        <dbReference type="Proteomes" id="UP000186524"/>
    </source>
</evidence>
<evidence type="ECO:0000256" key="3">
    <source>
        <dbReference type="ARBA" id="ARBA00022840"/>
    </source>
</evidence>
<dbReference type="PANTHER" id="PTHR34698:SF2">
    <property type="entry name" value="5-OXOPROLINASE SUBUNIT B"/>
    <property type="match status" value="1"/>
</dbReference>
<dbReference type="InterPro" id="IPR010016">
    <property type="entry name" value="PxpB"/>
</dbReference>
<evidence type="ECO:0000259" key="4">
    <source>
        <dbReference type="SMART" id="SM00796"/>
    </source>
</evidence>
<evidence type="ECO:0000256" key="1">
    <source>
        <dbReference type="ARBA" id="ARBA00022741"/>
    </source>
</evidence>
<accession>A0A1Q5P1M4</accession>
<dbReference type="InterPro" id="IPR029000">
    <property type="entry name" value="Cyclophilin-like_dom_sf"/>
</dbReference>
<organism evidence="5 6">
    <name type="scientific">Domibacillus mangrovi</name>
    <dbReference type="NCBI Taxonomy" id="1714354"/>
    <lineage>
        <taxon>Bacteria</taxon>
        <taxon>Bacillati</taxon>
        <taxon>Bacillota</taxon>
        <taxon>Bacilli</taxon>
        <taxon>Bacillales</taxon>
        <taxon>Bacillaceae</taxon>
        <taxon>Domibacillus</taxon>
    </lineage>
</organism>